<evidence type="ECO:0000256" key="3">
    <source>
        <dbReference type="ARBA" id="ARBA00022692"/>
    </source>
</evidence>
<evidence type="ECO:0000256" key="5">
    <source>
        <dbReference type="ARBA" id="ARBA00023136"/>
    </source>
</evidence>
<dbReference type="PANTHER" id="PTHR11266:SF17">
    <property type="entry name" value="PROTEIN MPV17"/>
    <property type="match status" value="1"/>
</dbReference>
<comment type="caution">
    <text evidence="8">The sequence shown here is derived from an EMBL/GenBank/DDBJ whole genome shotgun (WGS) entry which is preliminary data.</text>
</comment>
<dbReference type="GO" id="GO:0016020">
    <property type="term" value="C:membrane"/>
    <property type="evidence" value="ECO:0007669"/>
    <property type="project" value="UniProtKB-SubCell"/>
</dbReference>
<evidence type="ECO:0000256" key="7">
    <source>
        <dbReference type="RuleBase" id="RU363053"/>
    </source>
</evidence>
<dbReference type="InterPro" id="IPR007248">
    <property type="entry name" value="Mpv17_PMP22"/>
</dbReference>
<comment type="similarity">
    <text evidence="2 7">Belongs to the peroxisomal membrane protein PXMP2/4 family.</text>
</comment>
<dbReference type="Proteomes" id="UP000031516">
    <property type="component" value="Unassembled WGS sequence"/>
</dbReference>
<dbReference type="GO" id="GO:0005739">
    <property type="term" value="C:mitochondrion"/>
    <property type="evidence" value="ECO:0007669"/>
    <property type="project" value="TreeGrafter"/>
</dbReference>
<proteinExistence type="inferred from homology"/>
<comment type="subcellular location">
    <subcellularLocation>
        <location evidence="1">Membrane</location>
        <topology evidence="1">Multi-pass membrane protein</topology>
    </subcellularLocation>
</comment>
<evidence type="ECO:0000256" key="2">
    <source>
        <dbReference type="ARBA" id="ARBA00006824"/>
    </source>
</evidence>
<accession>A0A0A8LDJ4</accession>
<evidence type="ECO:0000313" key="9">
    <source>
        <dbReference type="Proteomes" id="UP000031516"/>
    </source>
</evidence>
<evidence type="ECO:0000256" key="1">
    <source>
        <dbReference type="ARBA" id="ARBA00004141"/>
    </source>
</evidence>
<evidence type="ECO:0000313" key="8">
    <source>
        <dbReference type="EMBL" id="CDO96397.1"/>
    </source>
</evidence>
<keyword evidence="4" id="KW-1133">Transmembrane helix</keyword>
<keyword evidence="3" id="KW-0812">Transmembrane</keyword>
<keyword evidence="9" id="KW-1185">Reference proteome</keyword>
<evidence type="ECO:0000256" key="4">
    <source>
        <dbReference type="ARBA" id="ARBA00022989"/>
    </source>
</evidence>
<reference evidence="8 9" key="1">
    <citation type="submission" date="2014-03" db="EMBL/GenBank/DDBJ databases">
        <title>The genome of Kluyveromyces dobzhanskii.</title>
        <authorList>
            <person name="Nystedt B."/>
            <person name="Astrom S."/>
        </authorList>
    </citation>
    <scope>NUCLEOTIDE SEQUENCE [LARGE SCALE GENOMIC DNA]</scope>
    <source>
        <strain evidence="8 9">CBS 2104</strain>
    </source>
</reference>
<name>A0A0A8LDJ4_9SACH</name>
<keyword evidence="5" id="KW-0472">Membrane</keyword>
<evidence type="ECO:0000256" key="6">
    <source>
        <dbReference type="ARBA" id="ARBA00039302"/>
    </source>
</evidence>
<dbReference type="PANTHER" id="PTHR11266">
    <property type="entry name" value="PEROXISOMAL MEMBRANE PROTEIN 2, PXMP2 MPV17"/>
    <property type="match status" value="1"/>
</dbReference>
<dbReference type="OrthoDB" id="430207at2759"/>
<dbReference type="AlphaFoldDB" id="A0A0A8LDJ4"/>
<protein>
    <recommendedName>
        <fullName evidence="6">Protein SYM1</fullName>
    </recommendedName>
</protein>
<dbReference type="Pfam" id="PF04117">
    <property type="entry name" value="Mpv17_PMP22"/>
    <property type="match status" value="1"/>
</dbReference>
<dbReference type="EMBL" id="CCBQ010000047">
    <property type="protein sequence ID" value="CDO96397.1"/>
    <property type="molecule type" value="Genomic_DNA"/>
</dbReference>
<organism evidence="8 9">
    <name type="scientific">Kluyveromyces dobzhanskii CBS 2104</name>
    <dbReference type="NCBI Taxonomy" id="1427455"/>
    <lineage>
        <taxon>Eukaryota</taxon>
        <taxon>Fungi</taxon>
        <taxon>Dikarya</taxon>
        <taxon>Ascomycota</taxon>
        <taxon>Saccharomycotina</taxon>
        <taxon>Saccharomycetes</taxon>
        <taxon>Saccharomycetales</taxon>
        <taxon>Saccharomycetaceae</taxon>
        <taxon>Kluyveromyces</taxon>
    </lineage>
</organism>
<gene>
    <name evidence="8" type="ORF">KLDO_g4602</name>
</gene>
<sequence length="195" mass="21983">MNGFVSWYTASIRRSPRLTNGVMTGSLFGVGDIIAQIGFSQDKEQKYDVARTVRAVVYGSLIFSIIGDKWYKFLNEKVVVRPGKHWANTVARVGCDQLLFAPVGIPLYYGAMSILEGKSLANAKEKVHDNWWSTLVTNWYVWPAFQLLNFSLVPVHHRLFSVNIISIFWNAFLSFKNSVSPANKALPVNFPPVPE</sequence>